<dbReference type="GO" id="GO:0003677">
    <property type="term" value="F:DNA binding"/>
    <property type="evidence" value="ECO:0007669"/>
    <property type="project" value="TreeGrafter"/>
</dbReference>
<dbReference type="Pfam" id="PF00145">
    <property type="entry name" value="DNA_methylase"/>
    <property type="match status" value="1"/>
</dbReference>
<keyword evidence="5" id="KW-0680">Restriction system</keyword>
<dbReference type="InterPro" id="IPR050390">
    <property type="entry name" value="C5-Methyltransferase"/>
</dbReference>
<evidence type="ECO:0000256" key="2">
    <source>
        <dbReference type="ARBA" id="ARBA00022603"/>
    </source>
</evidence>
<dbReference type="PROSITE" id="PS51679">
    <property type="entry name" value="SAM_MT_C5"/>
    <property type="match status" value="1"/>
</dbReference>
<dbReference type="NCBIfam" id="TIGR00675">
    <property type="entry name" value="dcm"/>
    <property type="match status" value="1"/>
</dbReference>
<dbReference type="PRINTS" id="PR00105">
    <property type="entry name" value="C5METTRFRASE"/>
</dbReference>
<evidence type="ECO:0000313" key="10">
    <source>
        <dbReference type="EMBL" id="EBT2237187.1"/>
    </source>
</evidence>
<proteinExistence type="inferred from homology"/>
<evidence type="ECO:0000256" key="4">
    <source>
        <dbReference type="ARBA" id="ARBA00022691"/>
    </source>
</evidence>
<comment type="caution">
    <text evidence="11">The sequence shown here is derived from an EMBL/GenBank/DDBJ whole genome shotgun (WGS) entry which is preliminary data.</text>
</comment>
<keyword evidence="3 7" id="KW-0808">Transferase</keyword>
<evidence type="ECO:0000313" key="11">
    <source>
        <dbReference type="EMBL" id="ECR8439928.1"/>
    </source>
</evidence>
<gene>
    <name evidence="9" type="ORF">CF675_22620</name>
    <name evidence="10" type="ORF">CJH89_08760</name>
    <name evidence="11" type="ORF">F2D77_23230</name>
    <name evidence="12" type="ORF">F8W27_07905</name>
</gene>
<evidence type="ECO:0000256" key="1">
    <source>
        <dbReference type="ARBA" id="ARBA00011975"/>
    </source>
</evidence>
<dbReference type="AlphaFoldDB" id="A0A5Z3ULW2"/>
<evidence type="ECO:0000313" key="9">
    <source>
        <dbReference type="EMBL" id="EBS8961638.1"/>
    </source>
</evidence>
<sequence length="396" mass="44645">MSELMLEKAMNFSDLVEVKGNDKAFLTTKTRPEFEKINHSGHISLVDLFCGAGGITLGILEAAASLGKKVNVELAVDIDEKALNVYIDNFPAANAIHSDVLSIFESDISSPLNTHEKKLQKTISNLDFLVGGPPCQGHSDLNNFSRRKDHKNALYFVMARAAKIFRPNFVIIENVPGAKHDKNNVFLNTANELKDIGYNVSFETINLFDIGVPQKRKRLILIASKANLVNINEIIELYKTQPKSVHWAIQDLMQLDSQDTLMDMPSKPSKDNLKRIDYLFENNIYDLPNEQRPPCHQKGNHTYKSIYGRLHWDEPSQTITSGFYSMCMGRYVHPQLPRTLTAHEAARLQFFPDYFSFAEAKTRTSLATIIGNAVPPKLSFVLVHGILRLLNRGECK</sequence>
<accession>A0A5Z3ULW2</accession>
<keyword evidence="4 7" id="KW-0949">S-adenosyl-L-methionine</keyword>
<organism evidence="11">
    <name type="scientific">Salmonella enterica</name>
    <name type="common">Salmonella choleraesuis</name>
    <dbReference type="NCBI Taxonomy" id="28901"/>
    <lineage>
        <taxon>Bacteria</taxon>
        <taxon>Pseudomonadati</taxon>
        <taxon>Pseudomonadota</taxon>
        <taxon>Gammaproteobacteria</taxon>
        <taxon>Enterobacterales</taxon>
        <taxon>Enterobacteriaceae</taxon>
        <taxon>Salmonella</taxon>
    </lineage>
</organism>
<dbReference type="EC" id="2.1.1.37" evidence="1"/>
<dbReference type="EMBL" id="AAGYBE010000003">
    <property type="protein sequence ID" value="EBT2237187.1"/>
    <property type="molecule type" value="Genomic_DNA"/>
</dbReference>
<protein>
    <recommendedName>
        <fullName evidence="1">DNA (cytosine-5-)-methyltransferase</fullName>
        <ecNumber evidence="1">2.1.1.37</ecNumber>
    </recommendedName>
</protein>
<dbReference type="InterPro" id="IPR001525">
    <property type="entry name" value="C5_MeTfrase"/>
</dbReference>
<name>A0A5Z3ULW2_SALER</name>
<evidence type="ECO:0000256" key="5">
    <source>
        <dbReference type="ARBA" id="ARBA00022747"/>
    </source>
</evidence>
<dbReference type="GO" id="GO:0003886">
    <property type="term" value="F:DNA (cytosine-5-)-methyltransferase activity"/>
    <property type="evidence" value="ECO:0007669"/>
    <property type="project" value="UniProtKB-EC"/>
</dbReference>
<feature type="active site" evidence="7">
    <location>
        <position position="135"/>
    </location>
</feature>
<evidence type="ECO:0000256" key="6">
    <source>
        <dbReference type="ARBA" id="ARBA00047422"/>
    </source>
</evidence>
<reference evidence="11" key="1">
    <citation type="submission" date="2019-09" db="EMBL/GenBank/DDBJ databases">
        <authorList>
            <consortium name="PulseNet: The National Subtyping Network for Foodborne Disease Surveillance"/>
            <person name="Tarr C.L."/>
            <person name="Trees E."/>
            <person name="Katz L.S."/>
            <person name="Carleton-Romer H.A."/>
            <person name="Stroika S."/>
            <person name="Kucerova Z."/>
            <person name="Roache K.F."/>
            <person name="Sabol A.L."/>
            <person name="Besser J."/>
            <person name="Gerner-Smidt P."/>
        </authorList>
    </citation>
    <scope>NUCLEOTIDE SEQUENCE</scope>
    <source>
        <strain evidence="10">2015AM-1025</strain>
        <strain evidence="9">PNUSAS016643</strain>
        <strain evidence="11">PNUSAS096944</strain>
        <strain evidence="12">PNUSAS103972</strain>
    </source>
</reference>
<evidence type="ECO:0000313" key="12">
    <source>
        <dbReference type="EMBL" id="ECZ6109296.1"/>
    </source>
</evidence>
<dbReference type="EMBL" id="AAKHNW010000065">
    <property type="protein sequence ID" value="ECR8439928.1"/>
    <property type="molecule type" value="Genomic_DNA"/>
</dbReference>
<evidence type="ECO:0000256" key="3">
    <source>
        <dbReference type="ARBA" id="ARBA00022679"/>
    </source>
</evidence>
<dbReference type="GO" id="GO:0009307">
    <property type="term" value="P:DNA restriction-modification system"/>
    <property type="evidence" value="ECO:0007669"/>
    <property type="project" value="UniProtKB-KW"/>
</dbReference>
<dbReference type="EMBL" id="AALHGJ010000003">
    <property type="protein sequence ID" value="ECZ6109296.1"/>
    <property type="molecule type" value="Genomic_DNA"/>
</dbReference>
<dbReference type="SUPFAM" id="SSF53335">
    <property type="entry name" value="S-adenosyl-L-methionine-dependent methyltransferases"/>
    <property type="match status" value="1"/>
</dbReference>
<dbReference type="InterPro" id="IPR029063">
    <property type="entry name" value="SAM-dependent_MTases_sf"/>
</dbReference>
<comment type="similarity">
    <text evidence="7 8">Belongs to the class I-like SAM-binding methyltransferase superfamily. C5-methyltransferase family.</text>
</comment>
<keyword evidence="2 7" id="KW-0489">Methyltransferase</keyword>
<dbReference type="PANTHER" id="PTHR10629:SF52">
    <property type="entry name" value="DNA (CYTOSINE-5)-METHYLTRANSFERASE 1"/>
    <property type="match status" value="1"/>
</dbReference>
<dbReference type="Gene3D" id="3.90.120.10">
    <property type="entry name" value="DNA Methylase, subunit A, domain 2"/>
    <property type="match status" value="1"/>
</dbReference>
<dbReference type="GO" id="GO:0044027">
    <property type="term" value="P:negative regulation of gene expression via chromosomal CpG island methylation"/>
    <property type="evidence" value="ECO:0007669"/>
    <property type="project" value="TreeGrafter"/>
</dbReference>
<comment type="catalytic activity">
    <reaction evidence="6">
        <text>a 2'-deoxycytidine in DNA + S-adenosyl-L-methionine = a 5-methyl-2'-deoxycytidine in DNA + S-adenosyl-L-homocysteine + H(+)</text>
        <dbReference type="Rhea" id="RHEA:13681"/>
        <dbReference type="Rhea" id="RHEA-COMP:11369"/>
        <dbReference type="Rhea" id="RHEA-COMP:11370"/>
        <dbReference type="ChEBI" id="CHEBI:15378"/>
        <dbReference type="ChEBI" id="CHEBI:57856"/>
        <dbReference type="ChEBI" id="CHEBI:59789"/>
        <dbReference type="ChEBI" id="CHEBI:85452"/>
        <dbReference type="ChEBI" id="CHEBI:85454"/>
        <dbReference type="EC" id="2.1.1.37"/>
    </reaction>
</comment>
<dbReference type="PANTHER" id="PTHR10629">
    <property type="entry name" value="CYTOSINE-SPECIFIC METHYLTRANSFERASE"/>
    <property type="match status" value="1"/>
</dbReference>
<dbReference type="GO" id="GO:0032259">
    <property type="term" value="P:methylation"/>
    <property type="evidence" value="ECO:0007669"/>
    <property type="project" value="UniProtKB-KW"/>
</dbReference>
<evidence type="ECO:0000256" key="8">
    <source>
        <dbReference type="RuleBase" id="RU000416"/>
    </source>
</evidence>
<dbReference type="EMBL" id="AAGWZA010000078">
    <property type="protein sequence ID" value="EBS8961638.1"/>
    <property type="molecule type" value="Genomic_DNA"/>
</dbReference>
<dbReference type="Gene3D" id="3.40.50.150">
    <property type="entry name" value="Vaccinia Virus protein VP39"/>
    <property type="match status" value="1"/>
</dbReference>
<evidence type="ECO:0000256" key="7">
    <source>
        <dbReference type="PROSITE-ProRule" id="PRU01016"/>
    </source>
</evidence>